<evidence type="ECO:0000313" key="4">
    <source>
        <dbReference type="Proteomes" id="UP000009168"/>
    </source>
</evidence>
<dbReference type="GeneID" id="7842975"/>
<organism evidence="3 4">
    <name type="scientific">Tetrahymena thermophila (strain SB210)</name>
    <dbReference type="NCBI Taxonomy" id="312017"/>
    <lineage>
        <taxon>Eukaryota</taxon>
        <taxon>Sar</taxon>
        <taxon>Alveolata</taxon>
        <taxon>Ciliophora</taxon>
        <taxon>Intramacronucleata</taxon>
        <taxon>Oligohymenophorea</taxon>
        <taxon>Hymenostomatida</taxon>
        <taxon>Tetrahymenina</taxon>
        <taxon>Tetrahymenidae</taxon>
        <taxon>Tetrahymena</taxon>
    </lineage>
</organism>
<accession>I7M142</accession>
<keyword evidence="4" id="KW-1185">Reference proteome</keyword>
<evidence type="ECO:0000256" key="1">
    <source>
        <dbReference type="SAM" id="Coils"/>
    </source>
</evidence>
<feature type="region of interest" description="Disordered" evidence="2">
    <location>
        <begin position="713"/>
        <end position="732"/>
    </location>
</feature>
<feature type="region of interest" description="Disordered" evidence="2">
    <location>
        <begin position="384"/>
        <end position="414"/>
    </location>
</feature>
<feature type="compositionally biased region" description="Basic and acidic residues" evidence="2">
    <location>
        <begin position="720"/>
        <end position="732"/>
    </location>
</feature>
<dbReference type="RefSeq" id="XP_001014447.2">
    <property type="nucleotide sequence ID" value="XM_001014447.2"/>
</dbReference>
<dbReference type="InParanoid" id="I7M142"/>
<dbReference type="KEGG" id="tet:TTHERM_00522690"/>
<feature type="coiled-coil region" evidence="1">
    <location>
        <begin position="494"/>
        <end position="639"/>
    </location>
</feature>
<evidence type="ECO:0000256" key="2">
    <source>
        <dbReference type="SAM" id="MobiDB-lite"/>
    </source>
</evidence>
<name>I7M142_TETTS</name>
<keyword evidence="1" id="KW-0175">Coiled coil</keyword>
<protein>
    <submittedName>
        <fullName evidence="3">Kinesin motor domain protein</fullName>
    </submittedName>
</protein>
<dbReference type="STRING" id="312017.I7M142"/>
<evidence type="ECO:0000313" key="3">
    <source>
        <dbReference type="EMBL" id="EAR94202.2"/>
    </source>
</evidence>
<dbReference type="AlphaFoldDB" id="I7M142"/>
<reference evidence="4" key="1">
    <citation type="journal article" date="2006" name="PLoS Biol.">
        <title>Macronuclear genome sequence of the ciliate Tetrahymena thermophila, a model eukaryote.</title>
        <authorList>
            <person name="Eisen J.A."/>
            <person name="Coyne R.S."/>
            <person name="Wu M."/>
            <person name="Wu D."/>
            <person name="Thiagarajan M."/>
            <person name="Wortman J.R."/>
            <person name="Badger J.H."/>
            <person name="Ren Q."/>
            <person name="Amedeo P."/>
            <person name="Jones K.M."/>
            <person name="Tallon L.J."/>
            <person name="Delcher A.L."/>
            <person name="Salzberg S.L."/>
            <person name="Silva J.C."/>
            <person name="Haas B.J."/>
            <person name="Majoros W.H."/>
            <person name="Farzad M."/>
            <person name="Carlton J.M."/>
            <person name="Smith R.K. Jr."/>
            <person name="Garg J."/>
            <person name="Pearlman R.E."/>
            <person name="Karrer K.M."/>
            <person name="Sun L."/>
            <person name="Manning G."/>
            <person name="Elde N.C."/>
            <person name="Turkewitz A.P."/>
            <person name="Asai D.J."/>
            <person name="Wilkes D.E."/>
            <person name="Wang Y."/>
            <person name="Cai H."/>
            <person name="Collins K."/>
            <person name="Stewart B.A."/>
            <person name="Lee S.R."/>
            <person name="Wilamowska K."/>
            <person name="Weinberg Z."/>
            <person name="Ruzzo W.L."/>
            <person name="Wloga D."/>
            <person name="Gaertig J."/>
            <person name="Frankel J."/>
            <person name="Tsao C.-C."/>
            <person name="Gorovsky M.A."/>
            <person name="Keeling P.J."/>
            <person name="Waller R.F."/>
            <person name="Patron N.J."/>
            <person name="Cherry J.M."/>
            <person name="Stover N.A."/>
            <person name="Krieger C.J."/>
            <person name="del Toro C."/>
            <person name="Ryder H.F."/>
            <person name="Williamson S.C."/>
            <person name="Barbeau R.A."/>
            <person name="Hamilton E.P."/>
            <person name="Orias E."/>
        </authorList>
    </citation>
    <scope>NUCLEOTIDE SEQUENCE [LARGE SCALE GENOMIC DNA]</scope>
    <source>
        <strain evidence="4">SB210</strain>
    </source>
</reference>
<dbReference type="eggNOG" id="KOG0239">
    <property type="taxonomic scope" value="Eukaryota"/>
</dbReference>
<proteinExistence type="predicted"/>
<feature type="coiled-coil region" evidence="1">
    <location>
        <begin position="177"/>
        <end position="211"/>
    </location>
</feature>
<sequence>MLKQEVFAENLKSQSFENSQQQYNGDEYDRIMRKYNINQDEEIQQNDHLIDKLKLNSKHIGFAQETNQQLHHRIRLIHIDTNCESNVSPTPSFQNTPQHLDTNFTKELLSSKNFNQQKNINFNKIDNDDAHTFKNSDYDNNQANQQNLAQSYIHESLNKTTQEMQVEEESIRQQVKLSEMNYKLTIKENQLQQIKKQVDNLEKENMSLKKALRKIQPTQSLLNIQTKNSYNHSYSTPPSPNSSFIFSPQSNNIILQQSMNQQQQTIQLKQDITVLEGIIIKKNQAINKIKEKQSQLESEIKVKDIMIQSLQQKFIQTFQLESNYKSHDVSQSSPQITPAYPIPSVNVSNIMNDNKYYISADPSVIEQDELVVKLLNGEEKEQFNISQKLPSNESDVSQQQNKNQETGKNEGDEQLQQQIKELKLLIKVQTENLHNKDLEIQELQKHISQVDTLNKTIDYQKSRIDQLLSLQERDSKWLLPDLESNEVNFDIDYKFQLEKTLKQYEQRIIILTNENDKLNQNLRKQEQQNDDLLEQIGDLKLNSRLIEEDLKQIPKLQQEIMQVQKYNKLLEHNIEQLEEKYSSIEKEQIEVEQLQKIIETLNQSLSEAKIKQLEVSQQLKDKDQQFQECQKKLDTLEREHSLFQAHDKNQIQHLQNIVIDYENRIILLSQEVDRLSYLLQQKISENESIKKQLQYEYMNYLSDKSPSNIIQTEMYSPQKSYRDSSSKSKYFD</sequence>
<gene>
    <name evidence="3" type="ORF">TTHERM_00522690</name>
</gene>
<dbReference type="EMBL" id="GG662717">
    <property type="protein sequence ID" value="EAR94202.2"/>
    <property type="molecule type" value="Genomic_DNA"/>
</dbReference>
<feature type="compositionally biased region" description="Polar residues" evidence="2">
    <location>
        <begin position="384"/>
        <end position="404"/>
    </location>
</feature>
<dbReference type="Proteomes" id="UP000009168">
    <property type="component" value="Unassembled WGS sequence"/>
</dbReference>